<organism evidence="1 2">
    <name type="scientific">Methylobacterium haplocladii</name>
    <dbReference type="NCBI Taxonomy" id="1176176"/>
    <lineage>
        <taxon>Bacteria</taxon>
        <taxon>Pseudomonadati</taxon>
        <taxon>Pseudomonadota</taxon>
        <taxon>Alphaproteobacteria</taxon>
        <taxon>Hyphomicrobiales</taxon>
        <taxon>Methylobacteriaceae</taxon>
        <taxon>Methylobacterium</taxon>
    </lineage>
</organism>
<gene>
    <name evidence="1" type="ORF">MHA02_41240</name>
</gene>
<evidence type="ECO:0000313" key="2">
    <source>
        <dbReference type="Proteomes" id="UP000321258"/>
    </source>
</evidence>
<sequence>MPSKTGVHIKDDLYPHLSIQARRALERVEGGAHHTFYPDVTVAFREYRIGQISRMQSEPVCLSTCPGRSTVRTIEDRRVGRPVWPVRRH</sequence>
<accession>A0A512IVJ6</accession>
<name>A0A512IVJ6_9HYPH</name>
<evidence type="ECO:0000313" key="1">
    <source>
        <dbReference type="EMBL" id="GEP01737.1"/>
    </source>
</evidence>
<protein>
    <submittedName>
        <fullName evidence="1">Uncharacterized protein</fullName>
    </submittedName>
</protein>
<dbReference type="Proteomes" id="UP000321258">
    <property type="component" value="Unassembled WGS sequence"/>
</dbReference>
<keyword evidence="2" id="KW-1185">Reference proteome</keyword>
<comment type="caution">
    <text evidence="1">The sequence shown here is derived from an EMBL/GenBank/DDBJ whole genome shotgun (WGS) entry which is preliminary data.</text>
</comment>
<reference evidence="1 2" key="1">
    <citation type="submission" date="2019-07" db="EMBL/GenBank/DDBJ databases">
        <title>Whole genome shotgun sequence of Methylobacterium haplocladii NBRC 107714.</title>
        <authorList>
            <person name="Hosoyama A."/>
            <person name="Uohara A."/>
            <person name="Ohji S."/>
            <person name="Ichikawa N."/>
        </authorList>
    </citation>
    <scope>NUCLEOTIDE SEQUENCE [LARGE SCALE GENOMIC DNA]</scope>
    <source>
        <strain evidence="1 2">NBRC 107714</strain>
    </source>
</reference>
<proteinExistence type="predicted"/>
<dbReference type="AlphaFoldDB" id="A0A512IVJ6"/>
<dbReference type="EMBL" id="BJZT01000050">
    <property type="protein sequence ID" value="GEP01737.1"/>
    <property type="molecule type" value="Genomic_DNA"/>
</dbReference>